<keyword evidence="3" id="KW-1185">Reference proteome</keyword>
<evidence type="ECO:0000256" key="1">
    <source>
        <dbReference type="SAM" id="MobiDB-lite"/>
    </source>
</evidence>
<accession>A0A7I8W639</accession>
<organism evidence="2 3">
    <name type="scientific">Dimorphilus gyrociliatus</name>
    <dbReference type="NCBI Taxonomy" id="2664684"/>
    <lineage>
        <taxon>Eukaryota</taxon>
        <taxon>Metazoa</taxon>
        <taxon>Spiralia</taxon>
        <taxon>Lophotrochozoa</taxon>
        <taxon>Annelida</taxon>
        <taxon>Polychaeta</taxon>
        <taxon>Polychaeta incertae sedis</taxon>
        <taxon>Dinophilidae</taxon>
        <taxon>Dimorphilus</taxon>
    </lineage>
</organism>
<comment type="caution">
    <text evidence="2">The sequence shown here is derived from an EMBL/GenBank/DDBJ whole genome shotgun (WGS) entry which is preliminary data.</text>
</comment>
<dbReference type="Proteomes" id="UP000549394">
    <property type="component" value="Unassembled WGS sequence"/>
</dbReference>
<name>A0A7I8W639_9ANNE</name>
<dbReference type="EMBL" id="CAJFCJ010000016">
    <property type="protein sequence ID" value="CAD5122266.1"/>
    <property type="molecule type" value="Genomic_DNA"/>
</dbReference>
<dbReference type="AlphaFoldDB" id="A0A7I8W639"/>
<protein>
    <submittedName>
        <fullName evidence="2">DgyrCDS10710</fullName>
    </submittedName>
</protein>
<feature type="compositionally biased region" description="Polar residues" evidence="1">
    <location>
        <begin position="138"/>
        <end position="149"/>
    </location>
</feature>
<reference evidence="2 3" key="1">
    <citation type="submission" date="2020-08" db="EMBL/GenBank/DDBJ databases">
        <authorList>
            <person name="Hejnol A."/>
        </authorList>
    </citation>
    <scope>NUCLEOTIDE SEQUENCE [LARGE SCALE GENOMIC DNA]</scope>
</reference>
<evidence type="ECO:0000313" key="2">
    <source>
        <dbReference type="EMBL" id="CAD5122266.1"/>
    </source>
</evidence>
<gene>
    <name evidence="2" type="ORF">DGYR_LOCUS10093</name>
</gene>
<evidence type="ECO:0000313" key="3">
    <source>
        <dbReference type="Proteomes" id="UP000549394"/>
    </source>
</evidence>
<sequence length="337" mass="38703">MTRIYLDGHWHSIDKIISEKFKIDDDRKNQISELVKNEVKKETPTSKRVEWNIESKKPEQKLDKSIEKNFLRVKDESKELEEVSIVKKKVGDTLSDEEKIGKSTGNNRNMAPNNSIKYDVKRENGNRVKVSMDALISKSSGKELSQSGKRSLPFANDDENQTQRKSVGLNTSKIYDGPLLKTDPNYIKNNTLASFDDENQLVNKDNQNIKNKEINGKITENQSSIVDPRRKLKKLKSITFNEVNKKDVNFDDNNLEEKNAQDVLEHRLSSIIKANENSPQKIEKDKKLASKMTLTSQPYSGRFLKADPRFKEKESNMKNQLHFAGKNMDTNVTSNQN</sequence>
<proteinExistence type="predicted"/>
<feature type="region of interest" description="Disordered" evidence="1">
    <location>
        <begin position="138"/>
        <end position="167"/>
    </location>
</feature>